<gene>
    <name evidence="2" type="ORF">NMU03_08370</name>
</gene>
<reference evidence="2" key="1">
    <citation type="submission" date="2022-07" db="EMBL/GenBank/DDBJ databases">
        <title>Faecal culturing of patients with breast cancer.</title>
        <authorList>
            <person name="Teng N.M.Y."/>
            <person name="Kiu R."/>
            <person name="Evans R."/>
            <person name="Baker D.J."/>
            <person name="Zenner C."/>
            <person name="Robinson S.D."/>
            <person name="Hall L.J."/>
        </authorList>
    </citation>
    <scope>NUCLEOTIDE SEQUENCE</scope>
    <source>
        <strain evidence="2">LH1062</strain>
    </source>
</reference>
<name>A0ABY5I5W6_9FIRM</name>
<accession>A0ABY5I5W6</accession>
<evidence type="ECO:0000313" key="2">
    <source>
        <dbReference type="EMBL" id="UTY40751.1"/>
    </source>
</evidence>
<organism evidence="2 3">
    <name type="scientific">Allocoprobacillus halotolerans</name>
    <dbReference type="NCBI Taxonomy" id="2944914"/>
    <lineage>
        <taxon>Bacteria</taxon>
        <taxon>Bacillati</taxon>
        <taxon>Bacillota</taxon>
        <taxon>Erysipelotrichia</taxon>
        <taxon>Erysipelotrichales</taxon>
        <taxon>Erysipelotrichaceae</taxon>
        <taxon>Allocoprobacillus</taxon>
    </lineage>
</organism>
<dbReference type="InterPro" id="IPR027417">
    <property type="entry name" value="P-loop_NTPase"/>
</dbReference>
<protein>
    <submittedName>
        <fullName evidence="2">DEAD/DEAH box helicase family protein</fullName>
    </submittedName>
</protein>
<evidence type="ECO:0000313" key="3">
    <source>
        <dbReference type="Proteomes" id="UP001060112"/>
    </source>
</evidence>
<evidence type="ECO:0000259" key="1">
    <source>
        <dbReference type="Pfam" id="PF04851"/>
    </source>
</evidence>
<keyword evidence="3" id="KW-1185">Reference proteome</keyword>
<dbReference type="InterPro" id="IPR006935">
    <property type="entry name" value="Helicase/UvrB_N"/>
</dbReference>
<keyword evidence="2" id="KW-0378">Hydrolase</keyword>
<keyword evidence="2" id="KW-0547">Nucleotide-binding</keyword>
<keyword evidence="2" id="KW-0347">Helicase</keyword>
<dbReference type="SUPFAM" id="SSF52540">
    <property type="entry name" value="P-loop containing nucleoside triphosphate hydrolases"/>
    <property type="match status" value="1"/>
</dbReference>
<dbReference type="InterPro" id="IPR050742">
    <property type="entry name" value="Helicase_Restrict-Modif_Enz"/>
</dbReference>
<keyword evidence="2" id="KW-0067">ATP-binding</keyword>
<feature type="domain" description="Helicase/UvrB N-terminal" evidence="1">
    <location>
        <begin position="12"/>
        <end position="77"/>
    </location>
</feature>
<dbReference type="Gene3D" id="3.40.50.300">
    <property type="entry name" value="P-loop containing nucleotide triphosphate hydrolases"/>
    <property type="match status" value="1"/>
</dbReference>
<dbReference type="PANTHER" id="PTHR47396">
    <property type="entry name" value="TYPE I RESTRICTION ENZYME ECOKI R PROTEIN"/>
    <property type="match status" value="1"/>
</dbReference>
<dbReference type="Proteomes" id="UP001060112">
    <property type="component" value="Chromosome"/>
</dbReference>
<dbReference type="PANTHER" id="PTHR47396:SF1">
    <property type="entry name" value="ATP-DEPENDENT HELICASE IRC3-RELATED"/>
    <property type="match status" value="1"/>
</dbReference>
<dbReference type="Pfam" id="PF04851">
    <property type="entry name" value="ResIII"/>
    <property type="match status" value="1"/>
</dbReference>
<dbReference type="EMBL" id="CP101620">
    <property type="protein sequence ID" value="UTY40751.1"/>
    <property type="molecule type" value="Genomic_DNA"/>
</dbReference>
<proteinExistence type="predicted"/>
<dbReference type="GO" id="GO:0004386">
    <property type="term" value="F:helicase activity"/>
    <property type="evidence" value="ECO:0007669"/>
    <property type="project" value="UniProtKB-KW"/>
</dbReference>
<sequence length="79" mass="9143">MNCQDILEFKGSWRNYQQKVLDQLDIMSHDRKVHIVSAPGSGKTTLGIEIIRRLNQPVLILVPTITIRQQWVARINEAF</sequence>
<dbReference type="RefSeq" id="WP_290142229.1">
    <property type="nucleotide sequence ID" value="NZ_CP101620.1"/>
</dbReference>